<proteinExistence type="predicted"/>
<evidence type="ECO:0000313" key="13">
    <source>
        <dbReference type="EMBL" id="GAW91507.1"/>
    </source>
</evidence>
<dbReference type="InterPro" id="IPR007197">
    <property type="entry name" value="rSAM"/>
</dbReference>
<dbReference type="RefSeq" id="WP_088553029.1">
    <property type="nucleotide sequence ID" value="NZ_BDGJ01000018.1"/>
</dbReference>
<keyword evidence="3" id="KW-0949">S-adenosyl-L-methionine</keyword>
<dbReference type="GO" id="GO:0051539">
    <property type="term" value="F:4 iron, 4 sulfur cluster binding"/>
    <property type="evidence" value="ECO:0007669"/>
    <property type="project" value="UniProtKB-KW"/>
</dbReference>
<evidence type="ECO:0000256" key="4">
    <source>
        <dbReference type="ARBA" id="ARBA00022723"/>
    </source>
</evidence>
<dbReference type="GO" id="GO:0016869">
    <property type="term" value="F:intramolecular aminotransferase activity"/>
    <property type="evidence" value="ECO:0007669"/>
    <property type="project" value="InterPro"/>
</dbReference>
<dbReference type="Proteomes" id="UP000197032">
    <property type="component" value="Unassembled WGS sequence"/>
</dbReference>
<keyword evidence="14" id="KW-1185">Reference proteome</keyword>
<dbReference type="PANTHER" id="PTHR30538:SF1">
    <property type="entry name" value="L-LYSINE 2,3-AMINOMUTASE"/>
    <property type="match status" value="1"/>
</dbReference>
<evidence type="ECO:0000256" key="1">
    <source>
        <dbReference type="ARBA" id="ARBA00001933"/>
    </source>
</evidence>
<feature type="domain" description="Radical SAM core" evidence="12">
    <location>
        <begin position="158"/>
        <end position="369"/>
    </location>
</feature>
<keyword evidence="4 9" id="KW-0479">Metal-binding</keyword>
<keyword evidence="8" id="KW-0413">Isomerase</keyword>
<dbReference type="NCBIfam" id="TIGR00238">
    <property type="entry name" value="KamA family radical SAM protein"/>
    <property type="match status" value="1"/>
</dbReference>
<name>A0A1Z5HQ61_9FIRM</name>
<dbReference type="PROSITE" id="PS51918">
    <property type="entry name" value="RADICAL_SAM"/>
    <property type="match status" value="1"/>
</dbReference>
<dbReference type="PANTHER" id="PTHR30538">
    <property type="entry name" value="LYSINE 2,3-AMINOMUTASE-RELATED"/>
    <property type="match status" value="1"/>
</dbReference>
<dbReference type="SFLD" id="SFLDS00029">
    <property type="entry name" value="Radical_SAM"/>
    <property type="match status" value="1"/>
</dbReference>
<dbReference type="CDD" id="cd01335">
    <property type="entry name" value="Radical_SAM"/>
    <property type="match status" value="1"/>
</dbReference>
<dbReference type="Pfam" id="PF04055">
    <property type="entry name" value="Radical_SAM"/>
    <property type="match status" value="1"/>
</dbReference>
<dbReference type="AlphaFoldDB" id="A0A1Z5HQ61"/>
<evidence type="ECO:0000256" key="8">
    <source>
        <dbReference type="ARBA" id="ARBA00023235"/>
    </source>
</evidence>
<dbReference type="SFLD" id="SFLDG01070">
    <property type="entry name" value="PLP-dependent"/>
    <property type="match status" value="1"/>
</dbReference>
<dbReference type="SFLD" id="SFLDF00290">
    <property type="entry name" value="glutamate_2_3-aminomutase"/>
    <property type="match status" value="1"/>
</dbReference>
<dbReference type="OrthoDB" id="9768064at2"/>
<dbReference type="InterPro" id="IPR003739">
    <property type="entry name" value="Lys_aminomutase/Glu_NH3_mut"/>
</dbReference>
<comment type="caution">
    <text evidence="13">The sequence shown here is derived from an EMBL/GenBank/DDBJ whole genome shotgun (WGS) entry which is preliminary data.</text>
</comment>
<evidence type="ECO:0000259" key="12">
    <source>
        <dbReference type="PROSITE" id="PS51918"/>
    </source>
</evidence>
<dbReference type="InterPro" id="IPR013785">
    <property type="entry name" value="Aldolase_TIM"/>
</dbReference>
<sequence length="422" mass="48763">MELKRELSAEEKRRLAQERAEELRERIQDYLEASKHIPTGFKLADQYEERKQKILKILNATEEDWYNWKWQLRNRFTSTEQLAKVLDLTDQEIEDIERVGKKYRWAASPYYVSLMDPKDPNCPIRKQAIPCIEELNDTVGEADPMGEEFTSPAPGITRRYPDRLIINVTNLCAMYCRHCQRRRNIGEVDKVTPKADLEAALDYVRQNPEIRDVLLTGGDAFMLSNDQLDWLLGELDKIEHVEIKRLGTRTLVTMPMRVTPELCAVLEKHHPVYVNTHFNHPKEITPEVAKACDRLTKAGVPIGNQAVLLRGINNDPHVMKKLNHELLKVRIRPYYIFHAKPVKGTTHFITRVEEGIQIMEHLRGYTSGLAIPTYLINAPHGYGKTPMLPEYLVSSGPDYVTIRTWEGRVMKYPNGVPNSVKE</sequence>
<feature type="binding site" evidence="9">
    <location>
        <position position="176"/>
    </location>
    <ligand>
        <name>[4Fe-4S] cluster</name>
        <dbReference type="ChEBI" id="CHEBI:49883"/>
        <note>4Fe-4S-S-AdoMet</note>
    </ligand>
</feature>
<feature type="modified residue" description="N6-(pyridoxal phosphate)lysine" evidence="10">
    <location>
        <position position="384"/>
    </location>
</feature>
<accession>A0A1Z5HQ61</accession>
<protein>
    <submittedName>
        <fullName evidence="13">Lysine 2,3-aminomutase YodO family protein</fullName>
    </submittedName>
</protein>
<comment type="cofactor">
    <cofactor evidence="1 10">
        <name>pyridoxal 5'-phosphate</name>
        <dbReference type="ChEBI" id="CHEBI:597326"/>
    </cofactor>
</comment>
<evidence type="ECO:0000256" key="6">
    <source>
        <dbReference type="ARBA" id="ARBA00023004"/>
    </source>
</evidence>
<dbReference type="Gene3D" id="6.10.140.1170">
    <property type="match status" value="1"/>
</dbReference>
<evidence type="ECO:0000256" key="9">
    <source>
        <dbReference type="PIRSR" id="PIRSR004911-1"/>
    </source>
</evidence>
<dbReference type="GO" id="GO:0046872">
    <property type="term" value="F:metal ion binding"/>
    <property type="evidence" value="ECO:0007669"/>
    <property type="project" value="UniProtKB-KW"/>
</dbReference>
<evidence type="ECO:0000256" key="7">
    <source>
        <dbReference type="ARBA" id="ARBA00023014"/>
    </source>
</evidence>
<dbReference type="InterPro" id="IPR025895">
    <property type="entry name" value="LAM_C_dom"/>
</dbReference>
<organism evidence="13 14">
    <name type="scientific">Calderihabitans maritimus</name>
    <dbReference type="NCBI Taxonomy" id="1246530"/>
    <lineage>
        <taxon>Bacteria</taxon>
        <taxon>Bacillati</taxon>
        <taxon>Bacillota</taxon>
        <taxon>Clostridia</taxon>
        <taxon>Neomoorellales</taxon>
        <taxon>Calderihabitantaceae</taxon>
        <taxon>Calderihabitans</taxon>
    </lineage>
</organism>
<keyword evidence="6" id="KW-0408">Iron</keyword>
<feature type="binding site" evidence="9">
    <location>
        <position position="172"/>
    </location>
    <ligand>
        <name>[4Fe-4S] cluster</name>
        <dbReference type="ChEBI" id="CHEBI:49883"/>
        <note>4Fe-4S-S-AdoMet</note>
    </ligand>
</feature>
<keyword evidence="7 9" id="KW-0411">Iron-sulfur</keyword>
<evidence type="ECO:0000256" key="3">
    <source>
        <dbReference type="ARBA" id="ARBA00022691"/>
    </source>
</evidence>
<evidence type="ECO:0000256" key="11">
    <source>
        <dbReference type="SAM" id="Coils"/>
    </source>
</evidence>
<evidence type="ECO:0000256" key="10">
    <source>
        <dbReference type="PIRSR" id="PIRSR603739-50"/>
    </source>
</evidence>
<dbReference type="PIRSF" id="PIRSF004911">
    <property type="entry name" value="DUF160"/>
    <property type="match status" value="1"/>
</dbReference>
<dbReference type="InterPro" id="IPR058240">
    <property type="entry name" value="rSAM_sf"/>
</dbReference>
<feature type="coiled-coil region" evidence="11">
    <location>
        <begin position="6"/>
        <end position="64"/>
    </location>
</feature>
<evidence type="ECO:0000256" key="2">
    <source>
        <dbReference type="ARBA" id="ARBA00022485"/>
    </source>
</evidence>
<dbReference type="NCBIfam" id="TIGR04368">
    <property type="entry name" value="Glu_2_3_NH3_mut"/>
    <property type="match status" value="1"/>
</dbReference>
<reference evidence="14" key="1">
    <citation type="journal article" date="2017" name="Appl. Environ. Microbiol.">
        <title>Genomic analysis of Calderihabitans maritimus KKC1, a thermophilic hydrogenogenic carboxydotrophic bacterium isolated from marine sediment.</title>
        <authorList>
            <person name="Omae K."/>
            <person name="Yoneda Y."/>
            <person name="Fukuyama Y."/>
            <person name="Yoshida T."/>
            <person name="Sako Y."/>
        </authorList>
    </citation>
    <scope>NUCLEOTIDE SEQUENCE [LARGE SCALE GENOMIC DNA]</scope>
    <source>
        <strain evidence="14">KKC1</strain>
    </source>
</reference>
<dbReference type="InterPro" id="IPR030801">
    <property type="entry name" value="Glu_2_3_NH3_mut"/>
</dbReference>
<dbReference type="Gene3D" id="3.20.20.70">
    <property type="entry name" value="Aldolase class I"/>
    <property type="match status" value="1"/>
</dbReference>
<keyword evidence="5 10" id="KW-0663">Pyridoxal phosphate</keyword>
<keyword evidence="11" id="KW-0175">Coiled coil</keyword>
<feature type="binding site" evidence="9">
    <location>
        <position position="179"/>
    </location>
    <ligand>
        <name>[4Fe-4S] cluster</name>
        <dbReference type="ChEBI" id="CHEBI:49883"/>
        <note>4Fe-4S-S-AdoMet</note>
    </ligand>
</feature>
<dbReference type="EMBL" id="BDGJ01000018">
    <property type="protein sequence ID" value="GAW91507.1"/>
    <property type="molecule type" value="Genomic_DNA"/>
</dbReference>
<gene>
    <name evidence="13" type="ORF">KKC1_06690</name>
</gene>
<keyword evidence="2 9" id="KW-0004">4Fe-4S</keyword>
<dbReference type="Pfam" id="PF12544">
    <property type="entry name" value="LAM_C"/>
    <property type="match status" value="1"/>
</dbReference>
<evidence type="ECO:0000256" key="5">
    <source>
        <dbReference type="ARBA" id="ARBA00022898"/>
    </source>
</evidence>
<evidence type="ECO:0000313" key="14">
    <source>
        <dbReference type="Proteomes" id="UP000197032"/>
    </source>
</evidence>
<dbReference type="SUPFAM" id="SSF102114">
    <property type="entry name" value="Radical SAM enzymes"/>
    <property type="match status" value="1"/>
</dbReference>